<evidence type="ECO:0000313" key="3">
    <source>
        <dbReference type="Proteomes" id="UP001254608"/>
    </source>
</evidence>
<evidence type="ECO:0000313" key="2">
    <source>
        <dbReference type="EMBL" id="MDT0495918.1"/>
    </source>
</evidence>
<dbReference type="InterPro" id="IPR013879">
    <property type="entry name" value="DUF1761"/>
</dbReference>
<name>A0ABU2WDG1_9GAMM</name>
<protein>
    <submittedName>
        <fullName evidence="2">DUF1761 domain-containing protein</fullName>
    </submittedName>
</protein>
<keyword evidence="1" id="KW-0472">Membrane</keyword>
<proteinExistence type="predicted"/>
<feature type="transmembrane region" description="Helical" evidence="1">
    <location>
        <begin position="6"/>
        <end position="26"/>
    </location>
</feature>
<evidence type="ECO:0000256" key="1">
    <source>
        <dbReference type="SAM" id="Phobius"/>
    </source>
</evidence>
<dbReference type="RefSeq" id="WP_311363310.1">
    <property type="nucleotide sequence ID" value="NZ_JAVRIC010000001.1"/>
</dbReference>
<dbReference type="Pfam" id="PF08570">
    <property type="entry name" value="DUF1761"/>
    <property type="match status" value="1"/>
</dbReference>
<sequence>MAAINLWAVLVAALSAFMLGGLWYAPPVFGKVWQRESGAPEQPGHPIKVFGGTFVLSLIAAAVFAMFLGPAPGLPLALGAGFSAGLCWVASSFGINYLFAQRSLKLFLIDGGYHTIQFTLYGLILGIWP</sequence>
<feature type="transmembrane region" description="Helical" evidence="1">
    <location>
        <begin position="74"/>
        <end position="99"/>
    </location>
</feature>
<keyword evidence="3" id="KW-1185">Reference proteome</keyword>
<keyword evidence="1" id="KW-1133">Transmembrane helix</keyword>
<dbReference type="EMBL" id="JAVRIC010000001">
    <property type="protein sequence ID" value="MDT0495918.1"/>
    <property type="molecule type" value="Genomic_DNA"/>
</dbReference>
<feature type="transmembrane region" description="Helical" evidence="1">
    <location>
        <begin position="106"/>
        <end position="128"/>
    </location>
</feature>
<keyword evidence="1" id="KW-0812">Transmembrane</keyword>
<feature type="transmembrane region" description="Helical" evidence="1">
    <location>
        <begin position="47"/>
        <end position="68"/>
    </location>
</feature>
<organism evidence="2 3">
    <name type="scientific">Banduia mediterranea</name>
    <dbReference type="NCBI Taxonomy" id="3075609"/>
    <lineage>
        <taxon>Bacteria</taxon>
        <taxon>Pseudomonadati</taxon>
        <taxon>Pseudomonadota</taxon>
        <taxon>Gammaproteobacteria</taxon>
        <taxon>Nevskiales</taxon>
        <taxon>Algiphilaceae</taxon>
        <taxon>Banduia</taxon>
    </lineage>
</organism>
<reference evidence="2 3" key="1">
    <citation type="submission" date="2023-09" db="EMBL/GenBank/DDBJ databases">
        <authorList>
            <person name="Rey-Velasco X."/>
        </authorList>
    </citation>
    <scope>NUCLEOTIDE SEQUENCE [LARGE SCALE GENOMIC DNA]</scope>
    <source>
        <strain evidence="2 3">W345</strain>
    </source>
</reference>
<dbReference type="Proteomes" id="UP001254608">
    <property type="component" value="Unassembled WGS sequence"/>
</dbReference>
<accession>A0ABU2WDG1</accession>
<comment type="caution">
    <text evidence="2">The sequence shown here is derived from an EMBL/GenBank/DDBJ whole genome shotgun (WGS) entry which is preliminary data.</text>
</comment>
<gene>
    <name evidence="2" type="ORF">RM530_00865</name>
</gene>